<dbReference type="Proteomes" id="UP000694843">
    <property type="component" value="Unplaced"/>
</dbReference>
<dbReference type="GO" id="GO:0005634">
    <property type="term" value="C:nucleus"/>
    <property type="evidence" value="ECO:0007669"/>
    <property type="project" value="UniProtKB-SubCell"/>
</dbReference>
<gene>
    <name evidence="23" type="primary">LOC108674195</name>
</gene>
<dbReference type="GO" id="GO:0016579">
    <property type="term" value="P:protein deubiquitination"/>
    <property type="evidence" value="ECO:0007669"/>
    <property type="project" value="InterPro"/>
</dbReference>
<dbReference type="InterPro" id="IPR006155">
    <property type="entry name" value="Josephin"/>
</dbReference>
<dbReference type="PANTHER" id="PTHR14159:SF0">
    <property type="entry name" value="ATAXIN-3-RELATED"/>
    <property type="match status" value="1"/>
</dbReference>
<evidence type="ECO:0000256" key="1">
    <source>
        <dbReference type="ARBA" id="ARBA00000707"/>
    </source>
</evidence>
<evidence type="ECO:0000256" key="13">
    <source>
        <dbReference type="ARBA" id="ARBA00023242"/>
    </source>
</evidence>
<dbReference type="FunFam" id="3.90.70.40:FF:000005">
    <property type="entry name" value="Ataxin 3"/>
    <property type="match status" value="1"/>
</dbReference>
<dbReference type="FunFam" id="1.10.287.10:FF:000018">
    <property type="entry name" value="Ataxin-3 homolog"/>
    <property type="match status" value="1"/>
</dbReference>
<accession>A0A8B7NV12</accession>
<feature type="compositionally biased region" description="Polar residues" evidence="20">
    <location>
        <begin position="280"/>
        <end position="298"/>
    </location>
</feature>
<feature type="active site" evidence="19">
    <location>
        <position position="15"/>
    </location>
</feature>
<reference evidence="23" key="1">
    <citation type="submission" date="2025-08" db="UniProtKB">
        <authorList>
            <consortium name="RefSeq"/>
        </authorList>
    </citation>
    <scope>IDENTIFICATION</scope>
    <source>
        <tissue evidence="23">Whole organism</tissue>
    </source>
</reference>
<feature type="active site" description="Proton acceptor" evidence="18">
    <location>
        <position position="123"/>
    </location>
</feature>
<dbReference type="PRINTS" id="PR01233">
    <property type="entry name" value="JOSEPHIN"/>
</dbReference>
<comment type="subunit">
    <text evidence="15">Forms a complex composed of deubiquitinating enzyme atx-3, adapter ubxn-5 and cdc-48.1. Forms a complex composed of deubiquitinating enzyme atx-3, E4 ubiquitin-protein ligase ufd-2 and cdc-48.1. Interacts (via RRDR motif) with cdc-48.1 (via N-terminus) and cdc-48.2 (via N-terminus); the interaction with cdc-48.1 is not required for atx-3 enzymatic activity. Interacts (via C-terminus) with ubxn-5. May interact with ned-8.</text>
</comment>
<protein>
    <recommendedName>
        <fullName evidence="16">Ataxin-3 homolog</fullName>
        <ecNumber evidence="4">3.4.19.12</ecNumber>
    </recommendedName>
    <alternativeName>
        <fullName evidence="17">Machado-Joseph disease-like protein</fullName>
    </alternativeName>
</protein>
<dbReference type="EC" id="3.4.19.12" evidence="4"/>
<keyword evidence="8" id="KW-0833">Ubl conjugation pathway</keyword>
<evidence type="ECO:0000259" key="21">
    <source>
        <dbReference type="PROSITE" id="PS50957"/>
    </source>
</evidence>
<evidence type="ECO:0000256" key="4">
    <source>
        <dbReference type="ARBA" id="ARBA00012759"/>
    </source>
</evidence>
<evidence type="ECO:0000313" key="23">
    <source>
        <dbReference type="RefSeq" id="XP_018017604.2"/>
    </source>
</evidence>
<feature type="domain" description="Josephin" evidence="21">
    <location>
        <begin position="2"/>
        <end position="184"/>
    </location>
</feature>
<comment type="catalytic activity">
    <reaction evidence="1">
        <text>Thiol-dependent hydrolysis of ester, thioester, amide, peptide and isopeptide bonds formed by the C-terminal Gly of ubiquitin (a 76-residue protein attached to proteins as an intracellular targeting signal).</text>
        <dbReference type="EC" id="3.4.19.12"/>
    </reaction>
</comment>
<keyword evidence="12" id="KW-0804">Transcription</keyword>
<evidence type="ECO:0000256" key="14">
    <source>
        <dbReference type="ARBA" id="ARBA00060106"/>
    </source>
</evidence>
<dbReference type="PROSITE" id="PS51257">
    <property type="entry name" value="PROKAR_LIPOPROTEIN"/>
    <property type="match status" value="1"/>
</dbReference>
<keyword evidence="10" id="KW-0788">Thiol protease</keyword>
<dbReference type="GO" id="GO:0006508">
    <property type="term" value="P:proteolysis"/>
    <property type="evidence" value="ECO:0007669"/>
    <property type="project" value="UniProtKB-KW"/>
</dbReference>
<dbReference type="InterPro" id="IPR033865">
    <property type="entry name" value="Ataxin-3"/>
</dbReference>
<evidence type="ECO:0000256" key="3">
    <source>
        <dbReference type="ARBA" id="ARBA00004496"/>
    </source>
</evidence>
<dbReference type="GO" id="GO:0004843">
    <property type="term" value="F:cysteine-type deubiquitinase activity"/>
    <property type="evidence" value="ECO:0007669"/>
    <property type="project" value="UniProtKB-EC"/>
</dbReference>
<feature type="region of interest" description="Disordered" evidence="20">
    <location>
        <begin position="246"/>
        <end position="320"/>
    </location>
</feature>
<comment type="function">
    <text evidence="14">Acts as a chain editing deubiquitinating enzyme that binds and cleaves 'Lys-48'-linked polyubiquitin chains, with a preference for chains containing four or more ubiquitin molecules thereby modulating protein degradation by the ubiquitin-proteasome pathway. Probably by regulating the IGF-1-insulin-like pathway, regulates lifespan. Regulates germline DNA double-strand-break repair and apoptosis in response to DNA damage by recruiting E4 ubiquitin-protein ligase ufd-2 to DNA repair foci. Interacts with key regulators of transcription and represses transcription. Acts as a histone-binding protein that regulates transcription.</text>
</comment>
<keyword evidence="22" id="KW-1185">Reference proteome</keyword>
<evidence type="ECO:0000256" key="2">
    <source>
        <dbReference type="ARBA" id="ARBA00004123"/>
    </source>
</evidence>
<keyword evidence="5" id="KW-0963">Cytoplasm</keyword>
<dbReference type="GO" id="GO:0005737">
    <property type="term" value="C:cytoplasm"/>
    <property type="evidence" value="ECO:0007669"/>
    <property type="project" value="UniProtKB-SubCell"/>
</dbReference>
<evidence type="ECO:0000256" key="9">
    <source>
        <dbReference type="ARBA" id="ARBA00022801"/>
    </source>
</evidence>
<keyword evidence="9 19" id="KW-0378">Hydrolase</keyword>
<evidence type="ECO:0000313" key="22">
    <source>
        <dbReference type="Proteomes" id="UP000694843"/>
    </source>
</evidence>
<evidence type="ECO:0000256" key="16">
    <source>
        <dbReference type="ARBA" id="ARBA00069055"/>
    </source>
</evidence>
<feature type="active site" evidence="19">
    <location>
        <position position="123"/>
    </location>
</feature>
<sequence length="320" mass="34860">MMEIIRLSEQEGSLCAVHCLNALLQGCYFSAVDLATIARQMDCLEQQRMAEMGTNTAEYQSFFKEGSNNMDDSGMFSIQVVSVALEVWGLTLTPFTSTVAPTARLAREDPTSGCAYICNMKEHWFTIRKIGNQWFNLNSLLAFPELLSNTYVSLFLAQLQKQGYCIYIVEGSLPQCEADTILKTMNVTQKIKPPLLSELQECSQTRQELDDDLAAAMAASLAQAEDASTAPPEGDLEKALRLSLAGSGGAEGAEPGGDAGSPDEETRQLQAALELSLLQPSTSALNNDQGSSDQQETLDATALREKRLAYFKNKPSPDES</sequence>
<evidence type="ECO:0000256" key="19">
    <source>
        <dbReference type="PROSITE-ProRule" id="PRU00331"/>
    </source>
</evidence>
<dbReference type="AlphaFoldDB" id="A0A8B7NV12"/>
<proteinExistence type="predicted"/>
<feature type="active site" evidence="18 19">
    <location>
        <position position="138"/>
    </location>
</feature>
<organism evidence="22 23">
    <name type="scientific">Hyalella azteca</name>
    <name type="common">Amphipod</name>
    <dbReference type="NCBI Taxonomy" id="294128"/>
    <lineage>
        <taxon>Eukaryota</taxon>
        <taxon>Metazoa</taxon>
        <taxon>Ecdysozoa</taxon>
        <taxon>Arthropoda</taxon>
        <taxon>Crustacea</taxon>
        <taxon>Multicrustacea</taxon>
        <taxon>Malacostraca</taxon>
        <taxon>Eumalacostraca</taxon>
        <taxon>Peracarida</taxon>
        <taxon>Amphipoda</taxon>
        <taxon>Senticaudata</taxon>
        <taxon>Talitrida</taxon>
        <taxon>Talitroidea</taxon>
        <taxon>Hyalellidae</taxon>
        <taxon>Hyalella</taxon>
    </lineage>
</organism>
<evidence type="ECO:0000256" key="10">
    <source>
        <dbReference type="ARBA" id="ARBA00022807"/>
    </source>
</evidence>
<dbReference type="Pfam" id="PF02099">
    <property type="entry name" value="Josephin"/>
    <property type="match status" value="1"/>
</dbReference>
<name>A0A8B7NV12_HYAAZ</name>
<evidence type="ECO:0000256" key="15">
    <source>
        <dbReference type="ARBA" id="ARBA00063584"/>
    </source>
</evidence>
<evidence type="ECO:0000256" key="5">
    <source>
        <dbReference type="ARBA" id="ARBA00022490"/>
    </source>
</evidence>
<evidence type="ECO:0000256" key="11">
    <source>
        <dbReference type="ARBA" id="ARBA00023015"/>
    </source>
</evidence>
<feature type="compositionally biased region" description="Low complexity" evidence="20">
    <location>
        <begin position="268"/>
        <end position="279"/>
    </location>
</feature>
<comment type="subcellular location">
    <subcellularLocation>
        <location evidence="3">Cytoplasm</location>
    </subcellularLocation>
    <subcellularLocation>
        <location evidence="2">Nucleus</location>
    </subcellularLocation>
</comment>
<evidence type="ECO:0000256" key="7">
    <source>
        <dbReference type="ARBA" id="ARBA00022737"/>
    </source>
</evidence>
<dbReference type="PANTHER" id="PTHR14159">
    <property type="entry name" value="ATAXIN-3-RELATED"/>
    <property type="match status" value="1"/>
</dbReference>
<dbReference type="SMART" id="SM01246">
    <property type="entry name" value="Josephin"/>
    <property type="match status" value="1"/>
</dbReference>
<keyword evidence="11" id="KW-0805">Transcription regulation</keyword>
<dbReference type="PROSITE" id="PS50957">
    <property type="entry name" value="JOSEPHIN"/>
    <property type="match status" value="1"/>
</dbReference>
<dbReference type="Gene3D" id="1.10.287.10">
    <property type="entry name" value="S15/NS1, RNA-binding"/>
    <property type="match status" value="1"/>
</dbReference>
<keyword evidence="13" id="KW-0539">Nucleus</keyword>
<keyword evidence="7" id="KW-0677">Repeat</keyword>
<evidence type="ECO:0000256" key="20">
    <source>
        <dbReference type="SAM" id="MobiDB-lite"/>
    </source>
</evidence>
<dbReference type="Gene3D" id="3.90.70.40">
    <property type="match status" value="1"/>
</dbReference>
<evidence type="ECO:0000256" key="6">
    <source>
        <dbReference type="ARBA" id="ARBA00022670"/>
    </source>
</evidence>
<feature type="compositionally biased region" description="Gly residues" evidence="20">
    <location>
        <begin position="246"/>
        <end position="259"/>
    </location>
</feature>
<evidence type="ECO:0000256" key="12">
    <source>
        <dbReference type="ARBA" id="ARBA00023163"/>
    </source>
</evidence>
<evidence type="ECO:0000256" key="8">
    <source>
        <dbReference type="ARBA" id="ARBA00022786"/>
    </source>
</evidence>
<feature type="active site" description="Nucleophile" evidence="18">
    <location>
        <position position="15"/>
    </location>
</feature>
<dbReference type="GeneID" id="108674195"/>
<evidence type="ECO:0000256" key="18">
    <source>
        <dbReference type="PIRSR" id="PIRSR633865-1"/>
    </source>
</evidence>
<keyword evidence="6" id="KW-0645">Protease</keyword>
<evidence type="ECO:0000256" key="17">
    <source>
        <dbReference type="ARBA" id="ARBA00082365"/>
    </source>
</evidence>
<dbReference type="RefSeq" id="XP_018017604.2">
    <property type="nucleotide sequence ID" value="XM_018162115.2"/>
</dbReference>